<name>A0AA51N9J7_9BACT</name>
<dbReference type="Proteomes" id="UP001230496">
    <property type="component" value="Chromosome"/>
</dbReference>
<dbReference type="NCBIfam" id="TIGR04183">
    <property type="entry name" value="Por_Secre_tail"/>
    <property type="match status" value="1"/>
</dbReference>
<dbReference type="KEGG" id="msaa:QYS49_38055"/>
<dbReference type="InterPro" id="IPR013783">
    <property type="entry name" value="Ig-like_fold"/>
</dbReference>
<proteinExistence type="predicted"/>
<feature type="compositionally biased region" description="Polar residues" evidence="1">
    <location>
        <begin position="20"/>
        <end position="33"/>
    </location>
</feature>
<dbReference type="InterPro" id="IPR000601">
    <property type="entry name" value="PKD_dom"/>
</dbReference>
<dbReference type="InterPro" id="IPR035986">
    <property type="entry name" value="PKD_dom_sf"/>
</dbReference>
<evidence type="ECO:0000259" key="2">
    <source>
        <dbReference type="PROSITE" id="PS50093"/>
    </source>
</evidence>
<dbReference type="InterPro" id="IPR026444">
    <property type="entry name" value="Secre_tail"/>
</dbReference>
<accession>A0AA51N9J7</accession>
<dbReference type="Gene3D" id="2.60.40.10">
    <property type="entry name" value="Immunoglobulins"/>
    <property type="match status" value="1"/>
</dbReference>
<dbReference type="Pfam" id="PF18962">
    <property type="entry name" value="Por_Secre_tail"/>
    <property type="match status" value="1"/>
</dbReference>
<dbReference type="Pfam" id="PF18911">
    <property type="entry name" value="PKD_4"/>
    <property type="match status" value="1"/>
</dbReference>
<dbReference type="AlphaFoldDB" id="A0AA51N9J7"/>
<evidence type="ECO:0000256" key="1">
    <source>
        <dbReference type="SAM" id="MobiDB-lite"/>
    </source>
</evidence>
<organism evidence="3 4">
    <name type="scientific">Marivirga salinarum</name>
    <dbReference type="NCBI Taxonomy" id="3059078"/>
    <lineage>
        <taxon>Bacteria</taxon>
        <taxon>Pseudomonadati</taxon>
        <taxon>Bacteroidota</taxon>
        <taxon>Cytophagia</taxon>
        <taxon>Cytophagales</taxon>
        <taxon>Marivirgaceae</taxon>
        <taxon>Marivirga</taxon>
    </lineage>
</organism>
<keyword evidence="4" id="KW-1185">Reference proteome</keyword>
<dbReference type="RefSeq" id="WP_308348405.1">
    <property type="nucleotide sequence ID" value="NZ_CP129971.1"/>
</dbReference>
<feature type="domain" description="PKD" evidence="2">
    <location>
        <begin position="330"/>
        <end position="422"/>
    </location>
</feature>
<reference evidence="3 4" key="1">
    <citation type="submission" date="2023-08" db="EMBL/GenBank/DDBJ databases">
        <title>Comparative genomics and taxonomic characterization of three novel marine species of genus Marivirga.</title>
        <authorList>
            <person name="Muhammad N."/>
            <person name="Kim S.-G."/>
        </authorList>
    </citation>
    <scope>NUCLEOTIDE SEQUENCE [LARGE SCALE GENOMIC DNA]</scope>
    <source>
        <strain evidence="3 4">BDSF4-3</strain>
    </source>
</reference>
<dbReference type="EMBL" id="CP129971">
    <property type="protein sequence ID" value="WMN11346.1"/>
    <property type="molecule type" value="Genomic_DNA"/>
</dbReference>
<dbReference type="Gene3D" id="2.60.120.260">
    <property type="entry name" value="Galactose-binding domain-like"/>
    <property type="match status" value="1"/>
</dbReference>
<dbReference type="InterPro" id="IPR022409">
    <property type="entry name" value="PKD/Chitinase_dom"/>
</dbReference>
<dbReference type="SUPFAM" id="SSF49299">
    <property type="entry name" value="PKD domain"/>
    <property type="match status" value="1"/>
</dbReference>
<dbReference type="CDD" id="cd00146">
    <property type="entry name" value="PKD"/>
    <property type="match status" value="1"/>
</dbReference>
<protein>
    <submittedName>
        <fullName evidence="3">T9SS type A sorting domain-containing protein</fullName>
    </submittedName>
</protein>
<sequence length="938" mass="103124">MEAQLLNGASSGSWSGGDGNFTSTNSQVTTYTPDPSEYGSIVTLTYTANDPDGSGPCNTASDAISFTVNTLPTVGITGDPFPNGLYCVRNGLEELTGTPAGGVFTGRGVVDNGDGTFDFDPNAATVGGPYTITYTYENANGCSNIAETVVEVTNGPISSFDIETDDSNNYFCSNAILELEPDDPNGDFTGNGIEVIGGITYFNAASAELAGQDTVEITYSVTESATSCTATTTKRIIRIPEPEITIEYQNLCDVDNAVQILINPGYNNDQDSLVSYQLEYENAPNRIYEVGQIEQFNSPGTKEITVIGTTFLGCTFESTTTINVGNIQSVDFSFSNTKTSSSGEEPTQFNNESFLDGVNSITSYKWDFGIEGSNTDTSSMANPTFNFEVAGTYSVQLIIESSLGCTDSIRKNVAIVPAISSYPYYETFNSNSGGWTTKNIIKDSLSSWTYGTSNGAFEGKNDNQNPGYFWKTAANGEFGYYQNENSFLEGPSFDLTSLEKPMIAFDMWLDVDDSFRAGATLEFSTDGGNSWNIFGELEDELNWYNTSNISPIGGTNSNPLNYAWYFIAEERNWIRVAHVIDESEISNLESVKFRINFKGTLLNSNPSGMAIDNFYVGERQKLVLLENFTNLNADNYINNRSSVQNLMNTKIANDVLPLNFHISMPFPDSVNFRNSVELDSRASIYSIDESPKLVIDGEIFNENIFEGNVLNNSLLQKVTRRSLLEPSELIDISIDNAADKHTISFNATLKPNQETTKNLKAYFFIVEKSTNKGNELKNIVRKILPNINGFNLNDLSEPSTNNYQWAVESIYTNEELAIISIVQDRNTNKILEIKVNDINQPKYQNTITNVKNGFESLGINVYPNPSRGEVQMIFNKELNSDLKIFILDSNGKIIQNTKIKKGSLKAELNLSGLASGVYHIISKDSDGKLNRQKIVIID</sequence>
<evidence type="ECO:0000313" key="4">
    <source>
        <dbReference type="Proteomes" id="UP001230496"/>
    </source>
</evidence>
<gene>
    <name evidence="3" type="ORF">QYS49_38055</name>
</gene>
<evidence type="ECO:0000313" key="3">
    <source>
        <dbReference type="EMBL" id="WMN11346.1"/>
    </source>
</evidence>
<feature type="region of interest" description="Disordered" evidence="1">
    <location>
        <begin position="1"/>
        <end position="34"/>
    </location>
</feature>
<dbReference type="SMART" id="SM00089">
    <property type="entry name" value="PKD"/>
    <property type="match status" value="1"/>
</dbReference>
<dbReference type="PROSITE" id="PS50093">
    <property type="entry name" value="PKD"/>
    <property type="match status" value="1"/>
</dbReference>